<evidence type="ECO:0000256" key="8">
    <source>
        <dbReference type="ARBA" id="ARBA00023157"/>
    </source>
</evidence>
<dbReference type="Gene3D" id="3.40.30.10">
    <property type="entry name" value="Glutaredoxin"/>
    <property type="match status" value="4"/>
</dbReference>
<dbReference type="InterPro" id="IPR005788">
    <property type="entry name" value="PDI_thioredoxin-like_dom"/>
</dbReference>
<dbReference type="InterPro" id="IPR005792">
    <property type="entry name" value="Prot_disulphide_isomerase"/>
</dbReference>
<dbReference type="SUPFAM" id="SSF52833">
    <property type="entry name" value="Thioredoxin-like"/>
    <property type="match status" value="4"/>
</dbReference>
<evidence type="ECO:0000313" key="17">
    <source>
        <dbReference type="Proteomes" id="UP001141806"/>
    </source>
</evidence>
<feature type="disulfide bond" description="Redox-active" evidence="12">
    <location>
        <begin position="411"/>
        <end position="414"/>
    </location>
</feature>
<dbReference type="InterPro" id="IPR017937">
    <property type="entry name" value="Thioredoxin_CS"/>
</dbReference>
<evidence type="ECO:0000256" key="14">
    <source>
        <dbReference type="RuleBase" id="RU361130"/>
    </source>
</evidence>
<feature type="domain" description="Thioredoxin" evidence="15">
    <location>
        <begin position="361"/>
        <end position="489"/>
    </location>
</feature>
<dbReference type="CDD" id="cd02982">
    <property type="entry name" value="PDI_b'_family"/>
    <property type="match status" value="1"/>
</dbReference>
<dbReference type="PRINTS" id="PR00421">
    <property type="entry name" value="THIOREDOXIN"/>
</dbReference>
<dbReference type="AlphaFoldDB" id="A0A9Q0GX06"/>
<keyword evidence="9" id="KW-0325">Glycoprotein</keyword>
<organism evidence="16 17">
    <name type="scientific">Protea cynaroides</name>
    <dbReference type="NCBI Taxonomy" id="273540"/>
    <lineage>
        <taxon>Eukaryota</taxon>
        <taxon>Viridiplantae</taxon>
        <taxon>Streptophyta</taxon>
        <taxon>Embryophyta</taxon>
        <taxon>Tracheophyta</taxon>
        <taxon>Spermatophyta</taxon>
        <taxon>Magnoliopsida</taxon>
        <taxon>Proteales</taxon>
        <taxon>Proteaceae</taxon>
        <taxon>Protea</taxon>
    </lineage>
</organism>
<dbReference type="CDD" id="cd02981">
    <property type="entry name" value="PDI_b_family"/>
    <property type="match status" value="1"/>
</dbReference>
<keyword evidence="11 12" id="KW-0676">Redox-active center</keyword>
<dbReference type="PROSITE" id="PS00194">
    <property type="entry name" value="THIOREDOXIN_1"/>
    <property type="match status" value="2"/>
</dbReference>
<proteinExistence type="inferred from homology"/>
<evidence type="ECO:0000256" key="1">
    <source>
        <dbReference type="ARBA" id="ARBA00001182"/>
    </source>
</evidence>
<dbReference type="EMBL" id="JAMYWD010000012">
    <property type="protein sequence ID" value="KAJ4953199.1"/>
    <property type="molecule type" value="Genomic_DNA"/>
</dbReference>
<dbReference type="Pfam" id="PF00085">
    <property type="entry name" value="Thioredoxin"/>
    <property type="match status" value="2"/>
</dbReference>
<dbReference type="Proteomes" id="UP001141806">
    <property type="component" value="Unassembled WGS sequence"/>
</dbReference>
<name>A0A9Q0GX06_9MAGN</name>
<dbReference type="GO" id="GO:0005788">
    <property type="term" value="C:endoplasmic reticulum lumen"/>
    <property type="evidence" value="ECO:0007669"/>
    <property type="project" value="UniProtKB-SubCell"/>
</dbReference>
<feature type="signal peptide" evidence="14">
    <location>
        <begin position="1"/>
        <end position="26"/>
    </location>
</feature>
<dbReference type="CDD" id="cd02961">
    <property type="entry name" value="PDI_a_family"/>
    <property type="match status" value="1"/>
</dbReference>
<dbReference type="PROSITE" id="PS51352">
    <property type="entry name" value="THIOREDOXIN_2"/>
    <property type="match status" value="2"/>
</dbReference>
<comment type="catalytic activity">
    <reaction evidence="1 14">
        <text>Catalyzes the rearrangement of -S-S- bonds in proteins.</text>
        <dbReference type="EC" id="5.3.4.1"/>
    </reaction>
</comment>
<keyword evidence="7" id="KW-0256">Endoplasmic reticulum</keyword>
<feature type="domain" description="Thioredoxin" evidence="15">
    <location>
        <begin position="26"/>
        <end position="146"/>
    </location>
</feature>
<evidence type="ECO:0000313" key="16">
    <source>
        <dbReference type="EMBL" id="KAJ4953199.1"/>
    </source>
</evidence>
<dbReference type="GO" id="GO:0006457">
    <property type="term" value="P:protein folding"/>
    <property type="evidence" value="ECO:0007669"/>
    <property type="project" value="TreeGrafter"/>
</dbReference>
<dbReference type="PANTHER" id="PTHR18929">
    <property type="entry name" value="PROTEIN DISULFIDE ISOMERASE"/>
    <property type="match status" value="1"/>
</dbReference>
<evidence type="ECO:0000256" key="3">
    <source>
        <dbReference type="ARBA" id="ARBA00006347"/>
    </source>
</evidence>
<dbReference type="FunFam" id="3.40.30.10:FF:000184">
    <property type="entry name" value="Protein disulfide-isomerase"/>
    <property type="match status" value="1"/>
</dbReference>
<dbReference type="Pfam" id="PF13848">
    <property type="entry name" value="Thioredoxin_6"/>
    <property type="match status" value="1"/>
</dbReference>
<keyword evidence="6" id="KW-0677">Repeat</keyword>
<keyword evidence="5 14" id="KW-0732">Signal</keyword>
<dbReference type="GO" id="GO:0034976">
    <property type="term" value="P:response to endoplasmic reticulum stress"/>
    <property type="evidence" value="ECO:0007669"/>
    <property type="project" value="TreeGrafter"/>
</dbReference>
<keyword evidence="10 14" id="KW-0413">Isomerase</keyword>
<evidence type="ECO:0000256" key="11">
    <source>
        <dbReference type="ARBA" id="ARBA00023284"/>
    </source>
</evidence>
<comment type="similarity">
    <text evidence="3 13">Belongs to the protein disulfide isomerase family.</text>
</comment>
<sequence>MASRVCICFCIFVFCLFVSFHRLDSAAEGDDKSAEFVVTLDHSNFHDTVSKHNFIVVEFYAPWCGHCKNLAPEYEKAASVLSSHELPVVLAKVDASDESNKGLATEFEIRGFPTIKILRDGGKNVQDYKGPRDADGIVTYLKKQAGPASAEIKSAEDARSLIDDDKIFIVGVFSEFSGEEFDNFKQLAEKLRSEYDFAHTLDAKHLPRGESTVSGPTVRLFKPFDELVVDFQLQNFHVDALEKFIEEASTPIVTLFNKDPSKQPFVVKFFDSPNAKAMLFLNFSSELFDAFKSKYHDVALQSKGKEIGFLLGDLEASQGAFQYFGVQEDQVPLLIIQNKDGKKYLKANLEPDCIAPWLKEYLAGNLKPHVKSERIPEDNNEGVKVVVADTLQDVVFKSKKNVLLEFYAPWCGHCKKLAPILDEVALSLQNDADVIIAKIDSTANDIPVDIFDIKGYPTIYFNTASGNLLLYEGDRTKEDILDFIQKNRDHTAVMNEDLLP</sequence>
<evidence type="ECO:0000256" key="9">
    <source>
        <dbReference type="ARBA" id="ARBA00023180"/>
    </source>
</evidence>
<feature type="disulfide bond" description="Redox-active" evidence="12">
    <location>
        <begin position="64"/>
        <end position="67"/>
    </location>
</feature>
<dbReference type="NCBIfam" id="TIGR01130">
    <property type="entry name" value="ER_PDI_fam"/>
    <property type="match status" value="1"/>
</dbReference>
<comment type="subcellular location">
    <subcellularLocation>
        <location evidence="2">Endoplasmic reticulum lumen</location>
    </subcellularLocation>
</comment>
<dbReference type="PANTHER" id="PTHR18929:SF132">
    <property type="entry name" value="PROTEIN DISULFIDE-ISOMERASE A3"/>
    <property type="match status" value="1"/>
</dbReference>
<evidence type="ECO:0000256" key="6">
    <source>
        <dbReference type="ARBA" id="ARBA00022737"/>
    </source>
</evidence>
<protein>
    <recommendedName>
        <fullName evidence="4 14">Protein disulfide-isomerase</fullName>
        <ecNumber evidence="4 14">5.3.4.1</ecNumber>
    </recommendedName>
</protein>
<evidence type="ECO:0000259" key="15">
    <source>
        <dbReference type="PROSITE" id="PS51352"/>
    </source>
</evidence>
<feature type="chain" id="PRO_5040542021" description="Protein disulfide-isomerase" evidence="14">
    <location>
        <begin position="27"/>
        <end position="500"/>
    </location>
</feature>
<evidence type="ECO:0000256" key="2">
    <source>
        <dbReference type="ARBA" id="ARBA00004319"/>
    </source>
</evidence>
<comment type="caution">
    <text evidence="16">The sequence shown here is derived from an EMBL/GenBank/DDBJ whole genome shotgun (WGS) entry which is preliminary data.</text>
</comment>
<accession>A0A9Q0GX06</accession>
<dbReference type="EC" id="5.3.4.1" evidence="4 14"/>
<evidence type="ECO:0000256" key="13">
    <source>
        <dbReference type="RuleBase" id="RU004208"/>
    </source>
</evidence>
<keyword evidence="8 12" id="KW-1015">Disulfide bond</keyword>
<gene>
    <name evidence="16" type="ORF">NE237_030031</name>
</gene>
<evidence type="ECO:0000256" key="7">
    <source>
        <dbReference type="ARBA" id="ARBA00022824"/>
    </source>
</evidence>
<dbReference type="GO" id="GO:0003756">
    <property type="term" value="F:protein disulfide isomerase activity"/>
    <property type="evidence" value="ECO:0007669"/>
    <property type="project" value="UniProtKB-EC"/>
</dbReference>
<evidence type="ECO:0000256" key="12">
    <source>
        <dbReference type="PIRSR" id="PIRSR605792-51"/>
    </source>
</evidence>
<evidence type="ECO:0000256" key="5">
    <source>
        <dbReference type="ARBA" id="ARBA00022729"/>
    </source>
</evidence>
<dbReference type="FunFam" id="3.40.30.10:FF:000143">
    <property type="entry name" value="Protein disulfide-isomerase"/>
    <property type="match status" value="1"/>
</dbReference>
<dbReference type="FunFam" id="3.40.30.10:FF:000150">
    <property type="entry name" value="Protein disulfide-isomerase"/>
    <property type="match status" value="1"/>
</dbReference>
<dbReference type="CDD" id="cd02995">
    <property type="entry name" value="PDI_a_PDI_a'_C"/>
    <property type="match status" value="1"/>
</dbReference>
<dbReference type="OrthoDB" id="427280at2759"/>
<dbReference type="FunFam" id="3.40.30.10:FF:000152">
    <property type="entry name" value="Protein disulfide-isomerase"/>
    <property type="match status" value="1"/>
</dbReference>
<dbReference type="NCBIfam" id="TIGR01126">
    <property type="entry name" value="pdi_dom"/>
    <property type="match status" value="1"/>
</dbReference>
<evidence type="ECO:0000256" key="4">
    <source>
        <dbReference type="ARBA" id="ARBA00012723"/>
    </source>
</evidence>
<evidence type="ECO:0000256" key="10">
    <source>
        <dbReference type="ARBA" id="ARBA00023235"/>
    </source>
</evidence>
<dbReference type="InterPro" id="IPR036249">
    <property type="entry name" value="Thioredoxin-like_sf"/>
</dbReference>
<keyword evidence="17" id="KW-1185">Reference proteome</keyword>
<dbReference type="InterPro" id="IPR013766">
    <property type="entry name" value="Thioredoxin_domain"/>
</dbReference>
<reference evidence="16" key="1">
    <citation type="journal article" date="2023" name="Plant J.">
        <title>The genome of the king protea, Protea cynaroides.</title>
        <authorList>
            <person name="Chang J."/>
            <person name="Duong T.A."/>
            <person name="Schoeman C."/>
            <person name="Ma X."/>
            <person name="Roodt D."/>
            <person name="Barker N."/>
            <person name="Li Z."/>
            <person name="Van de Peer Y."/>
            <person name="Mizrachi E."/>
        </authorList>
    </citation>
    <scope>NUCLEOTIDE SEQUENCE</scope>
    <source>
        <tissue evidence="16">Young leaves</tissue>
    </source>
</reference>